<reference evidence="1 2" key="1">
    <citation type="journal article" date="2021" name="bioRxiv">
        <title>Unique metabolic strategies in Hadean analogues reveal hints for primordial physiology.</title>
        <authorList>
            <person name="Nobu M.K."/>
            <person name="Nakai R."/>
            <person name="Tamazawa S."/>
            <person name="Mori H."/>
            <person name="Toyoda A."/>
            <person name="Ijiri A."/>
            <person name="Suzuki S."/>
            <person name="Kurokawa K."/>
            <person name="Kamagata Y."/>
            <person name="Tamaki H."/>
        </authorList>
    </citation>
    <scope>NUCLEOTIDE SEQUENCE [LARGE SCALE GENOMIC DNA]</scope>
    <source>
        <strain evidence="1">BS525</strain>
    </source>
</reference>
<organism evidence="1 2">
    <name type="scientific">Psychracetigena formicireducens</name>
    <dbReference type="NCBI Taxonomy" id="2986056"/>
    <lineage>
        <taxon>Bacteria</taxon>
        <taxon>Bacillati</taxon>
        <taxon>Candidatus Lithacetigenota</taxon>
        <taxon>Candidatus Psychracetigena</taxon>
    </lineage>
</organism>
<evidence type="ECO:0000313" key="2">
    <source>
        <dbReference type="Proteomes" id="UP000811545"/>
    </source>
</evidence>
<gene>
    <name evidence="1" type="ORF">DDT42_01630</name>
</gene>
<accession>A0A9E2F7M5</accession>
<dbReference type="Proteomes" id="UP000811545">
    <property type="component" value="Unassembled WGS sequence"/>
</dbReference>
<protein>
    <submittedName>
        <fullName evidence="1">Uncharacterized protein</fullName>
    </submittedName>
</protein>
<dbReference type="AlphaFoldDB" id="A0A9E2F7M5"/>
<sequence length="85" mass="10051">MSQNVIILLPKESTSNLVRILDNLYPYPDVVLLAETPEPRDMIKEIICYISAPPIIEPPFIHQIPRKPFYEPFIRKSKRDIYKKR</sequence>
<evidence type="ECO:0000313" key="1">
    <source>
        <dbReference type="EMBL" id="MBT9145753.1"/>
    </source>
</evidence>
<name>A0A9E2F7M5_PSYF1</name>
<comment type="caution">
    <text evidence="1">The sequence shown here is derived from an EMBL/GenBank/DDBJ whole genome shotgun (WGS) entry which is preliminary data.</text>
</comment>
<proteinExistence type="predicted"/>
<dbReference type="EMBL" id="QLTW01000161">
    <property type="protein sequence ID" value="MBT9145753.1"/>
    <property type="molecule type" value="Genomic_DNA"/>
</dbReference>